<dbReference type="InterPro" id="IPR036291">
    <property type="entry name" value="NAD(P)-bd_dom_sf"/>
</dbReference>
<dbReference type="Proteomes" id="UP001163726">
    <property type="component" value="Plasmid pCadTS8_1"/>
</dbReference>
<dbReference type="SUPFAM" id="SSF48179">
    <property type="entry name" value="6-phosphogluconate dehydrogenase C-terminal domain-like"/>
    <property type="match status" value="1"/>
</dbReference>
<dbReference type="InterPro" id="IPR013328">
    <property type="entry name" value="6PGD_dom2"/>
</dbReference>
<dbReference type="RefSeq" id="WP_268076628.1">
    <property type="nucleotide sequence ID" value="NZ_CP109966.1"/>
</dbReference>
<dbReference type="InterPro" id="IPR013118">
    <property type="entry name" value="Mannitol_DH_C"/>
</dbReference>
<evidence type="ECO:0000259" key="3">
    <source>
        <dbReference type="Pfam" id="PF08125"/>
    </source>
</evidence>
<dbReference type="PANTHER" id="PTHR43362">
    <property type="entry name" value="MANNITOL DEHYDROGENASE DSF1-RELATED"/>
    <property type="match status" value="1"/>
</dbReference>
<dbReference type="Pfam" id="PF08125">
    <property type="entry name" value="Mannitol_dh_C"/>
    <property type="match status" value="1"/>
</dbReference>
<keyword evidence="4" id="KW-0614">Plasmid</keyword>
<dbReference type="EMBL" id="CP109966">
    <property type="protein sequence ID" value="WAJ71907.1"/>
    <property type="molecule type" value="Genomic_DNA"/>
</dbReference>
<protein>
    <submittedName>
        <fullName evidence="4">Mannitol dehydrogenase family protein</fullName>
    </submittedName>
</protein>
<dbReference type="Pfam" id="PF01232">
    <property type="entry name" value="Mannitol_dh"/>
    <property type="match status" value="1"/>
</dbReference>
<gene>
    <name evidence="4" type="ORF">OLW01_14355</name>
</gene>
<keyword evidence="5" id="KW-1185">Reference proteome</keyword>
<dbReference type="PRINTS" id="PR00084">
    <property type="entry name" value="MTLDHDRGNASE"/>
</dbReference>
<accession>A0ABY7AT05</accession>
<dbReference type="InterPro" id="IPR008927">
    <property type="entry name" value="6-PGluconate_DH-like_C_sf"/>
</dbReference>
<evidence type="ECO:0000259" key="2">
    <source>
        <dbReference type="Pfam" id="PF01232"/>
    </source>
</evidence>
<dbReference type="Gene3D" id="1.10.1040.10">
    <property type="entry name" value="N-(1-d-carboxylethyl)-l-norvaline Dehydrogenase, domain 2"/>
    <property type="match status" value="1"/>
</dbReference>
<evidence type="ECO:0000256" key="1">
    <source>
        <dbReference type="ARBA" id="ARBA00023002"/>
    </source>
</evidence>
<evidence type="ECO:0000313" key="5">
    <source>
        <dbReference type="Proteomes" id="UP001163726"/>
    </source>
</evidence>
<evidence type="ECO:0000313" key="4">
    <source>
        <dbReference type="EMBL" id="WAJ71907.1"/>
    </source>
</evidence>
<name>A0ABY7AT05_9ALTE</name>
<dbReference type="InterPro" id="IPR000669">
    <property type="entry name" value="Mannitol_DH"/>
</dbReference>
<dbReference type="PANTHER" id="PTHR43362:SF1">
    <property type="entry name" value="MANNITOL DEHYDROGENASE 2-RELATED"/>
    <property type="match status" value="1"/>
</dbReference>
<feature type="domain" description="Mannitol dehydrogenase C-terminal" evidence="3">
    <location>
        <begin position="287"/>
        <end position="478"/>
    </location>
</feature>
<organism evidence="4 5">
    <name type="scientific">Catenovulum adriaticum</name>
    <dbReference type="NCBI Taxonomy" id="2984846"/>
    <lineage>
        <taxon>Bacteria</taxon>
        <taxon>Pseudomonadati</taxon>
        <taxon>Pseudomonadota</taxon>
        <taxon>Gammaproteobacteria</taxon>
        <taxon>Alteromonadales</taxon>
        <taxon>Alteromonadaceae</taxon>
        <taxon>Catenovulum</taxon>
    </lineage>
</organism>
<reference evidence="4" key="1">
    <citation type="submission" date="2022-10" db="EMBL/GenBank/DDBJ databases">
        <title>Catenovulum adriacola sp. nov. isolated in the Harbour of Susak.</title>
        <authorList>
            <person name="Schoch T."/>
            <person name="Reich S.J."/>
            <person name="Stoeferle S."/>
            <person name="Flaiz M."/>
            <person name="Kazda M."/>
            <person name="Riedel C.U."/>
            <person name="Duerre P."/>
        </authorList>
    </citation>
    <scope>NUCLEOTIDE SEQUENCE</scope>
    <source>
        <strain evidence="4">TS8</strain>
        <plasmid evidence="4">pCadTS8_1</plasmid>
    </source>
</reference>
<dbReference type="Gene3D" id="3.40.50.720">
    <property type="entry name" value="NAD(P)-binding Rossmann-like Domain"/>
    <property type="match status" value="1"/>
</dbReference>
<dbReference type="InterPro" id="IPR013131">
    <property type="entry name" value="Mannitol_DH_N"/>
</dbReference>
<geneLocation type="plasmid" evidence="4 5">
    <name>pCadTS8_1</name>
</geneLocation>
<dbReference type="SUPFAM" id="SSF51735">
    <property type="entry name" value="NAD(P)-binding Rossmann-fold domains"/>
    <property type="match status" value="1"/>
</dbReference>
<dbReference type="InterPro" id="IPR050988">
    <property type="entry name" value="Mannitol_DH/Oxidoreductase"/>
</dbReference>
<proteinExistence type="predicted"/>
<keyword evidence="1" id="KW-0560">Oxidoreductase</keyword>
<sequence length="490" mass="54496">MNLNNKSLSHLAETGACNANITLPHYNRDQVKIGIVHLGLGAFHRSHQAYYTEQAMNQYGGDWGICGVAMRNETLRKNLSAQDGLYTIAKLADNNQFQVIGALKEVLVAQQEIEKVIDRMVNPDTKIVSVTVTEKGYCLNSAGLLDIKNPDIQHDLNNTNSPNSIIGIISLALFKRFSEQTPAFNVIACDNLPENGKKLKDAVLAFSQYLHPELVNWISQNVCFPNTMVDSITPKTEQATVDLVEAELGIKDLSPVQREMFTQWVIEDCLSGEQPRWQEVGVVFSNDVAGYEHTKLRILNGLHSTLAYLGCLTGFDTVYQAISEPLVKDFLLELVDQEISPSINLPKGLNLYKYSRDIIARFENSKIQHKLAQIACDGSIKISIRILEPMLENLRAGRPTKNLALVVACWIHFVVSEYKAGKSLNDPMAERLYAAVANFTDDNAANVAKLLNVEGLVCSELIQHPQFLPSIINAYSKLMRTQDNLLAALK</sequence>
<feature type="domain" description="Mannitol dehydrogenase N-terminal" evidence="2">
    <location>
        <begin position="34"/>
        <end position="278"/>
    </location>
</feature>